<gene>
    <name evidence="1" type="ORF">AQS8620_00467</name>
</gene>
<accession>A0A1Y5RK19</accession>
<name>A0A1Y5RK19_9RHOB</name>
<evidence type="ECO:0008006" key="3">
    <source>
        <dbReference type="Google" id="ProtNLM"/>
    </source>
</evidence>
<sequence>MSTFRTPDLTPDAQHAPILEAIKAVDDGADVNIDADARLITITSAAGDAAMLRALSEAGYPASLAS</sequence>
<evidence type="ECO:0000313" key="2">
    <source>
        <dbReference type="Proteomes" id="UP000193862"/>
    </source>
</evidence>
<dbReference type="EMBL" id="FWFS01000001">
    <property type="protein sequence ID" value="SLN19439.1"/>
    <property type="molecule type" value="Genomic_DNA"/>
</dbReference>
<keyword evidence="2" id="KW-1185">Reference proteome</keyword>
<proteinExistence type="predicted"/>
<dbReference type="OrthoDB" id="9801832at2"/>
<dbReference type="GO" id="GO:0046872">
    <property type="term" value="F:metal ion binding"/>
    <property type="evidence" value="ECO:0007669"/>
    <property type="project" value="InterPro"/>
</dbReference>
<evidence type="ECO:0000313" key="1">
    <source>
        <dbReference type="EMBL" id="SLN19439.1"/>
    </source>
</evidence>
<reference evidence="1 2" key="1">
    <citation type="submission" date="2017-03" db="EMBL/GenBank/DDBJ databases">
        <authorList>
            <person name="Afonso C.L."/>
            <person name="Miller P.J."/>
            <person name="Scott M.A."/>
            <person name="Spackman E."/>
            <person name="Goraichik I."/>
            <person name="Dimitrov K.M."/>
            <person name="Suarez D.L."/>
            <person name="Swayne D.E."/>
        </authorList>
    </citation>
    <scope>NUCLEOTIDE SEQUENCE [LARGE SCALE GENOMIC DNA]</scope>
    <source>
        <strain evidence="1 2">CECT 8620</strain>
    </source>
</reference>
<protein>
    <recommendedName>
        <fullName evidence="3">HMA domain-containing protein</fullName>
    </recommendedName>
</protein>
<organism evidence="1 2">
    <name type="scientific">Aquimixticola soesokkakensis</name>
    <dbReference type="NCBI Taxonomy" id="1519096"/>
    <lineage>
        <taxon>Bacteria</taxon>
        <taxon>Pseudomonadati</taxon>
        <taxon>Pseudomonadota</taxon>
        <taxon>Alphaproteobacteria</taxon>
        <taxon>Rhodobacterales</taxon>
        <taxon>Paracoccaceae</taxon>
        <taxon>Aquimixticola</taxon>
    </lineage>
</organism>
<dbReference type="AlphaFoldDB" id="A0A1Y5RK19"/>
<dbReference type="SUPFAM" id="SSF55008">
    <property type="entry name" value="HMA, heavy metal-associated domain"/>
    <property type="match status" value="1"/>
</dbReference>
<dbReference type="RefSeq" id="WP_085835186.1">
    <property type="nucleotide sequence ID" value="NZ_FWFS01000001.1"/>
</dbReference>
<dbReference type="Proteomes" id="UP000193862">
    <property type="component" value="Unassembled WGS sequence"/>
</dbReference>
<dbReference type="InterPro" id="IPR036163">
    <property type="entry name" value="HMA_dom_sf"/>
</dbReference>
<dbReference type="Gene3D" id="3.30.70.100">
    <property type="match status" value="1"/>
</dbReference>